<feature type="domain" description="Putative restriction endonuclease" evidence="1">
    <location>
        <begin position="14"/>
        <end position="128"/>
    </location>
</feature>
<organism evidence="2 3">
    <name type="scientific">Actinacidiphila polyblastidii</name>
    <dbReference type="NCBI Taxonomy" id="3110430"/>
    <lineage>
        <taxon>Bacteria</taxon>
        <taxon>Bacillati</taxon>
        <taxon>Actinomycetota</taxon>
        <taxon>Actinomycetes</taxon>
        <taxon>Kitasatosporales</taxon>
        <taxon>Streptomycetaceae</taxon>
        <taxon>Actinacidiphila</taxon>
    </lineage>
</organism>
<dbReference type="RefSeq" id="WP_330792826.1">
    <property type="nucleotide sequence ID" value="NZ_JAZEWV010000001.1"/>
</dbReference>
<dbReference type="Proteomes" id="UP001344658">
    <property type="component" value="Unassembled WGS sequence"/>
</dbReference>
<dbReference type="EMBL" id="JAZEWV010000001">
    <property type="protein sequence ID" value="MEE4540795.1"/>
    <property type="molecule type" value="Genomic_DNA"/>
</dbReference>
<protein>
    <submittedName>
        <fullName evidence="2">Uma2 family endonuclease</fullName>
    </submittedName>
</protein>
<dbReference type="InterPro" id="IPR012296">
    <property type="entry name" value="Nuclease_put_TT1808"/>
</dbReference>
<dbReference type="InterPro" id="IPR011335">
    <property type="entry name" value="Restrct_endonuc-II-like"/>
</dbReference>
<dbReference type="Pfam" id="PF05685">
    <property type="entry name" value="Uma2"/>
    <property type="match status" value="1"/>
</dbReference>
<accession>A0ABU7P4T4</accession>
<evidence type="ECO:0000313" key="2">
    <source>
        <dbReference type="EMBL" id="MEE4540795.1"/>
    </source>
</evidence>
<keyword evidence="3" id="KW-1185">Reference proteome</keyword>
<evidence type="ECO:0000259" key="1">
    <source>
        <dbReference type="Pfam" id="PF05685"/>
    </source>
</evidence>
<keyword evidence="2" id="KW-0255">Endonuclease</keyword>
<comment type="caution">
    <text evidence="2">The sequence shown here is derived from an EMBL/GenBank/DDBJ whole genome shotgun (WGS) entry which is preliminary data.</text>
</comment>
<dbReference type="InterPro" id="IPR008538">
    <property type="entry name" value="Uma2"/>
</dbReference>
<dbReference type="GO" id="GO:0004519">
    <property type="term" value="F:endonuclease activity"/>
    <property type="evidence" value="ECO:0007669"/>
    <property type="project" value="UniProtKB-KW"/>
</dbReference>
<keyword evidence="2" id="KW-0378">Hydrolase</keyword>
<evidence type="ECO:0000313" key="3">
    <source>
        <dbReference type="Proteomes" id="UP001344658"/>
    </source>
</evidence>
<keyword evidence="2" id="KW-0540">Nuclease</keyword>
<sequence>MQSGLARCAPRSLRVARQLTVILDRDDRPEPDLSIARRSPLPLTGEETFFPVAETLLVAAAVSADTAARDRRRKPLLSARAGTPHFWLVERMDNGRPTVHSYELDRVGATYEPTGIHHDRLKLPAPFTIDIDLTEIDRM</sequence>
<dbReference type="SUPFAM" id="SSF52980">
    <property type="entry name" value="Restriction endonuclease-like"/>
    <property type="match status" value="1"/>
</dbReference>
<proteinExistence type="predicted"/>
<name>A0ABU7P4T4_9ACTN</name>
<gene>
    <name evidence="2" type="ORF">V2S66_02280</name>
</gene>
<reference evidence="2 3" key="1">
    <citation type="submission" date="2023-12" db="EMBL/GenBank/DDBJ databases">
        <title>Streptomyces sp. V4-01.</title>
        <authorList>
            <person name="Somphong A."/>
            <person name="Phongsopitanun W."/>
        </authorList>
    </citation>
    <scope>NUCLEOTIDE SEQUENCE [LARGE SCALE GENOMIC DNA]</scope>
    <source>
        <strain evidence="2 3">V4-01</strain>
    </source>
</reference>
<dbReference type="Gene3D" id="3.90.1570.10">
    <property type="entry name" value="tt1808, chain A"/>
    <property type="match status" value="1"/>
</dbReference>